<reference evidence="2" key="2">
    <citation type="submission" date="2022-04" db="EMBL/GenBank/DDBJ databases">
        <authorList>
            <person name="Livingstone P.G."/>
        </authorList>
    </citation>
    <scope>NUCLEOTIDE SEQUENCE</scope>
    <source>
        <strain evidence="2">BRON_8</strain>
    </source>
</reference>
<keyword evidence="1" id="KW-0175">Coiled coil</keyword>
<dbReference type="InterPro" id="IPR014054">
    <property type="entry name" value="Phage_regulatory_Rha"/>
</dbReference>
<accession>A0AAW6WEZ3</accession>
<keyword evidence="3" id="KW-1185">Reference proteome</keyword>
<dbReference type="EMBL" id="JAMGTK010000031">
    <property type="protein sequence ID" value="MDK4512955.1"/>
    <property type="molecule type" value="Genomic_DNA"/>
</dbReference>
<sequence length="301" mass="35700">MNYLVHLEKKNNIYVVSSRVIAKEIGKDHSKVIRTLDEILEKPNVASLIIPSTYKVKGQKREYKEYLLTKDGFTLYMFNIQGYLDFKMAYINEFNRMEQALKNSKQEQTKLDFQEKDIIRTTWKGKPVMEVVQLSKMAGITNGNIHWRAYGKKVTLRYKELQEYKQENKKVNHKGYSAISILSKETVIAICKKYGVYEKYKDFIENYFRVDNRLEDKTPKVPVVRANFDKEPFEDKYYNRMFECMKEAYIIESRIEKIYEEELLPLYNKIEELNRAKKDCLISPFNAMKYGSVLGKAKLNK</sequence>
<evidence type="ECO:0000256" key="1">
    <source>
        <dbReference type="SAM" id="Coils"/>
    </source>
</evidence>
<comment type="caution">
    <text evidence="2">The sequence shown here is derived from an EMBL/GenBank/DDBJ whole genome shotgun (WGS) entry which is preliminary data.</text>
</comment>
<gene>
    <name evidence="2" type="ORF">MWG07_11910</name>
</gene>
<feature type="coiled-coil region" evidence="1">
    <location>
        <begin position="87"/>
        <end position="117"/>
    </location>
</feature>
<proteinExistence type="predicted"/>
<dbReference type="RefSeq" id="WP_285049431.1">
    <property type="nucleotide sequence ID" value="NZ_JAMGTK010000031.1"/>
</dbReference>
<dbReference type="NCBIfam" id="TIGR02681">
    <property type="entry name" value="phage_pRha"/>
    <property type="match status" value="1"/>
</dbReference>
<evidence type="ECO:0000313" key="2">
    <source>
        <dbReference type="EMBL" id="MDK4512955.1"/>
    </source>
</evidence>
<evidence type="ECO:0000313" key="3">
    <source>
        <dbReference type="Proteomes" id="UP001173223"/>
    </source>
</evidence>
<dbReference type="AlphaFoldDB" id="A0AAW6WEZ3"/>
<dbReference type="Pfam" id="PF09669">
    <property type="entry name" value="Phage_pRha"/>
    <property type="match status" value="1"/>
</dbReference>
<dbReference type="Proteomes" id="UP001173223">
    <property type="component" value="Unassembled WGS sequence"/>
</dbReference>
<protein>
    <submittedName>
        <fullName evidence="2">Rha family transcriptional regulator</fullName>
    </submittedName>
</protein>
<organism evidence="2 3">
    <name type="scientific">Fusobacterium necrophorum</name>
    <dbReference type="NCBI Taxonomy" id="859"/>
    <lineage>
        <taxon>Bacteria</taxon>
        <taxon>Fusobacteriati</taxon>
        <taxon>Fusobacteriota</taxon>
        <taxon>Fusobacteriia</taxon>
        <taxon>Fusobacteriales</taxon>
        <taxon>Fusobacteriaceae</taxon>
        <taxon>Fusobacterium</taxon>
    </lineage>
</organism>
<reference evidence="2" key="1">
    <citation type="journal article" date="2022" name="Gene">
        <title>A genome-led study on the pathogenesis of Fusobacterium necrophorum infections.</title>
        <authorList>
            <person name="Thapa G."/>
            <person name="Jayal A."/>
            <person name="Sikazwe E."/>
            <person name="Perry T."/>
            <person name="Mohammed Al Balushi A."/>
            <person name="Livingstone P."/>
        </authorList>
    </citation>
    <scope>NUCLEOTIDE SEQUENCE</scope>
    <source>
        <strain evidence="2">BRON_8</strain>
    </source>
</reference>
<name>A0AAW6WEZ3_9FUSO</name>